<feature type="compositionally biased region" description="Low complexity" evidence="1">
    <location>
        <begin position="37"/>
        <end position="49"/>
    </location>
</feature>
<reference evidence="3 4" key="1">
    <citation type="submission" date="2022-10" db="EMBL/GenBank/DDBJ databases">
        <title>Luteolibacter flavescens strain MCCC 1K03193, whole genome shotgun sequencing project.</title>
        <authorList>
            <person name="Zhao G."/>
            <person name="Shen L."/>
        </authorList>
    </citation>
    <scope>NUCLEOTIDE SEQUENCE [LARGE SCALE GENOMIC DNA]</scope>
    <source>
        <strain evidence="3 4">MCCC 1K03193</strain>
    </source>
</reference>
<evidence type="ECO:0000313" key="4">
    <source>
        <dbReference type="Proteomes" id="UP001207930"/>
    </source>
</evidence>
<keyword evidence="2" id="KW-0812">Transmembrane</keyword>
<comment type="caution">
    <text evidence="3">The sequence shown here is derived from an EMBL/GenBank/DDBJ whole genome shotgun (WGS) entry which is preliminary data.</text>
</comment>
<evidence type="ECO:0000256" key="2">
    <source>
        <dbReference type="SAM" id="Phobius"/>
    </source>
</evidence>
<name>A0ABT3FPA1_9BACT</name>
<dbReference type="Proteomes" id="UP001207930">
    <property type="component" value="Unassembled WGS sequence"/>
</dbReference>
<protein>
    <submittedName>
        <fullName evidence="3">Uncharacterized protein</fullName>
    </submittedName>
</protein>
<feature type="region of interest" description="Disordered" evidence="1">
    <location>
        <begin position="37"/>
        <end position="59"/>
    </location>
</feature>
<organism evidence="3 4">
    <name type="scientific">Luteolibacter flavescens</name>
    <dbReference type="NCBI Taxonomy" id="1859460"/>
    <lineage>
        <taxon>Bacteria</taxon>
        <taxon>Pseudomonadati</taxon>
        <taxon>Verrucomicrobiota</taxon>
        <taxon>Verrucomicrobiia</taxon>
        <taxon>Verrucomicrobiales</taxon>
        <taxon>Verrucomicrobiaceae</taxon>
        <taxon>Luteolibacter</taxon>
    </lineage>
</organism>
<keyword evidence="2" id="KW-0472">Membrane</keyword>
<evidence type="ECO:0000313" key="3">
    <source>
        <dbReference type="EMBL" id="MCW1885403.1"/>
    </source>
</evidence>
<sequence length="106" mass="11796">MTDQPWFLPAAFGAVLSLQLVLLVILLRLSSRVSGLSRQIAPPASSPAAQELAERKEATGEQKKLFAEFIAEDPSRSDLPKKEQFAEFRKWRDRKGLNWKGSGDAV</sequence>
<proteinExistence type="predicted"/>
<feature type="transmembrane region" description="Helical" evidence="2">
    <location>
        <begin position="6"/>
        <end position="29"/>
    </location>
</feature>
<keyword evidence="4" id="KW-1185">Reference proteome</keyword>
<dbReference type="EMBL" id="JAPDDS010000005">
    <property type="protein sequence ID" value="MCW1885403.1"/>
    <property type="molecule type" value="Genomic_DNA"/>
</dbReference>
<accession>A0ABT3FPA1</accession>
<evidence type="ECO:0000256" key="1">
    <source>
        <dbReference type="SAM" id="MobiDB-lite"/>
    </source>
</evidence>
<gene>
    <name evidence="3" type="ORF">OKA04_11745</name>
</gene>
<dbReference type="RefSeq" id="WP_264501358.1">
    <property type="nucleotide sequence ID" value="NZ_JAPDDS010000005.1"/>
</dbReference>
<keyword evidence="2" id="KW-1133">Transmembrane helix</keyword>